<reference evidence="1" key="1">
    <citation type="journal article" date="2015" name="Nature">
        <title>Complex archaea that bridge the gap between prokaryotes and eukaryotes.</title>
        <authorList>
            <person name="Spang A."/>
            <person name="Saw J.H."/>
            <person name="Jorgensen S.L."/>
            <person name="Zaremba-Niedzwiedzka K."/>
            <person name="Martijn J."/>
            <person name="Lind A.E."/>
            <person name="van Eijk R."/>
            <person name="Schleper C."/>
            <person name="Guy L."/>
            <person name="Ettema T.J."/>
        </authorList>
    </citation>
    <scope>NUCLEOTIDE SEQUENCE</scope>
</reference>
<accession>A0A0F8X594</accession>
<organism evidence="1">
    <name type="scientific">marine sediment metagenome</name>
    <dbReference type="NCBI Taxonomy" id="412755"/>
    <lineage>
        <taxon>unclassified sequences</taxon>
        <taxon>metagenomes</taxon>
        <taxon>ecological metagenomes</taxon>
    </lineage>
</organism>
<evidence type="ECO:0000313" key="1">
    <source>
        <dbReference type="EMBL" id="KKK64297.1"/>
    </source>
</evidence>
<gene>
    <name evidence="1" type="ORF">LCGC14_2985610</name>
</gene>
<proteinExistence type="predicted"/>
<comment type="caution">
    <text evidence="1">The sequence shown here is derived from an EMBL/GenBank/DDBJ whole genome shotgun (WGS) entry which is preliminary data.</text>
</comment>
<dbReference type="EMBL" id="LAZR01061083">
    <property type="protein sequence ID" value="KKK64297.1"/>
    <property type="molecule type" value="Genomic_DNA"/>
</dbReference>
<name>A0A0F8X594_9ZZZZ</name>
<dbReference type="AlphaFoldDB" id="A0A0F8X594"/>
<sequence>MPLRKIVLILKLKLKAKAGEIINMGKEEAKGIISDILAEVWGDIACHKLPEGVSSEDFVKNGLQDVYANYFCKDRVLSIDNPKVKLEVA</sequence>
<protein>
    <submittedName>
        <fullName evidence="1">Uncharacterized protein</fullName>
    </submittedName>
</protein>